<dbReference type="InterPro" id="IPR056693">
    <property type="entry name" value="DUF7791"/>
</dbReference>
<protein>
    <recommendedName>
        <fullName evidence="6">Orc1-like AAA ATPase domain-containing protein</fullName>
    </recommendedName>
</protein>
<comment type="caution">
    <text evidence="4">The sequence shown here is derived from an EMBL/GenBank/DDBJ whole genome shotgun (WGS) entry which is preliminary data.</text>
</comment>
<evidence type="ECO:0000313" key="4">
    <source>
        <dbReference type="EMBL" id="KAH7303799.1"/>
    </source>
</evidence>
<dbReference type="SUPFAM" id="SSF52540">
    <property type="entry name" value="P-loop containing nucleoside triphosphate hydrolases"/>
    <property type="match status" value="1"/>
</dbReference>
<evidence type="ECO:0000259" key="2">
    <source>
        <dbReference type="Pfam" id="PF24883"/>
    </source>
</evidence>
<dbReference type="Pfam" id="PF24883">
    <property type="entry name" value="NPHP3_N"/>
    <property type="match status" value="1"/>
</dbReference>
<dbReference type="PANTHER" id="PTHR10039">
    <property type="entry name" value="AMELOGENIN"/>
    <property type="match status" value="1"/>
</dbReference>
<dbReference type="PANTHER" id="PTHR10039:SF5">
    <property type="entry name" value="NACHT DOMAIN-CONTAINING PROTEIN"/>
    <property type="match status" value="1"/>
</dbReference>
<dbReference type="Pfam" id="PF25053">
    <property type="entry name" value="DUF7791"/>
    <property type="match status" value="1"/>
</dbReference>
<feature type="domain" description="DUF7791" evidence="3">
    <location>
        <begin position="249"/>
        <end position="370"/>
    </location>
</feature>
<evidence type="ECO:0008006" key="6">
    <source>
        <dbReference type="Google" id="ProtNLM"/>
    </source>
</evidence>
<name>A0A8K0SDP0_9HYPO</name>
<keyword evidence="1" id="KW-0677">Repeat</keyword>
<dbReference type="InterPro" id="IPR056884">
    <property type="entry name" value="NPHP3-like_N"/>
</dbReference>
<sequence length="473" mass="52676">MKLIAGHPHTAKALSTWAGPNQLVTACHYLWSPGTAMQKSLEGLFRSILYSILRGAPELIPAVCSSERTKSSASANAPWLKAELIATMQNFAQLTESPVKCCIFIDELDALDWGLPEAVLLISDFAQSPHCKICVSSRPWNLFEFAFGSDPMRRLRIHDLTRPDTEAYVRVQLENHPSWPYNQGRDGTAAYLIREITDRADGVFLWVVLVTKSILMGVTNGDTISVLRQRIDAFPTDMESLFKESLETVSPFYRENMADSLLIALAATSPLHVAIYHFCQEGDYDAQPTRPLTVKELSDLVQNTSRRLENQSKGLLEVRNDNCVHFLHRTVCDFLLTAEMTNYLQTRCRRNFSPSLSIFRASVEWIKRSSFPSEIDNRGEPDVNNQPQLGQALLTSALTEALQYATISKAENEVATHGALGALERSIGTMAESGQIILSWEAGGLSAAIQARHLFRELAHQFGLGGYLQMQEG</sequence>
<dbReference type="EMBL" id="JAGPNK010000028">
    <property type="protein sequence ID" value="KAH7303799.1"/>
    <property type="molecule type" value="Genomic_DNA"/>
</dbReference>
<evidence type="ECO:0000256" key="1">
    <source>
        <dbReference type="ARBA" id="ARBA00022737"/>
    </source>
</evidence>
<dbReference type="InterPro" id="IPR027417">
    <property type="entry name" value="P-loop_NTPase"/>
</dbReference>
<keyword evidence="5" id="KW-1185">Reference proteome</keyword>
<dbReference type="Proteomes" id="UP000813444">
    <property type="component" value="Unassembled WGS sequence"/>
</dbReference>
<accession>A0A8K0SDP0</accession>
<evidence type="ECO:0000259" key="3">
    <source>
        <dbReference type="Pfam" id="PF25053"/>
    </source>
</evidence>
<evidence type="ECO:0000313" key="5">
    <source>
        <dbReference type="Proteomes" id="UP000813444"/>
    </source>
</evidence>
<organism evidence="4 5">
    <name type="scientific">Stachybotrys elegans</name>
    <dbReference type="NCBI Taxonomy" id="80388"/>
    <lineage>
        <taxon>Eukaryota</taxon>
        <taxon>Fungi</taxon>
        <taxon>Dikarya</taxon>
        <taxon>Ascomycota</taxon>
        <taxon>Pezizomycotina</taxon>
        <taxon>Sordariomycetes</taxon>
        <taxon>Hypocreomycetidae</taxon>
        <taxon>Hypocreales</taxon>
        <taxon>Stachybotryaceae</taxon>
        <taxon>Stachybotrys</taxon>
    </lineage>
</organism>
<dbReference type="AlphaFoldDB" id="A0A8K0SDP0"/>
<dbReference type="OrthoDB" id="443402at2759"/>
<dbReference type="PROSITE" id="PS51257">
    <property type="entry name" value="PROKAR_LIPOPROTEIN"/>
    <property type="match status" value="1"/>
</dbReference>
<proteinExistence type="predicted"/>
<reference evidence="4" key="1">
    <citation type="journal article" date="2021" name="Nat. Commun.">
        <title>Genetic determinants of endophytism in the Arabidopsis root mycobiome.</title>
        <authorList>
            <person name="Mesny F."/>
            <person name="Miyauchi S."/>
            <person name="Thiergart T."/>
            <person name="Pickel B."/>
            <person name="Atanasova L."/>
            <person name="Karlsson M."/>
            <person name="Huettel B."/>
            <person name="Barry K.W."/>
            <person name="Haridas S."/>
            <person name="Chen C."/>
            <person name="Bauer D."/>
            <person name="Andreopoulos W."/>
            <person name="Pangilinan J."/>
            <person name="LaButti K."/>
            <person name="Riley R."/>
            <person name="Lipzen A."/>
            <person name="Clum A."/>
            <person name="Drula E."/>
            <person name="Henrissat B."/>
            <person name="Kohler A."/>
            <person name="Grigoriev I.V."/>
            <person name="Martin F.M."/>
            <person name="Hacquard S."/>
        </authorList>
    </citation>
    <scope>NUCLEOTIDE SEQUENCE</scope>
    <source>
        <strain evidence="4">MPI-CAGE-CH-0235</strain>
    </source>
</reference>
<feature type="domain" description="Nephrocystin 3-like N-terminal" evidence="2">
    <location>
        <begin position="25"/>
        <end position="138"/>
    </location>
</feature>
<gene>
    <name evidence="4" type="ORF">B0I35DRAFT_446031</name>
</gene>